<sequence length="219" mass="26011">MEKHLQQHAFIPIFDGLYFSSTEIYETGCMDFVKIILWFLFGIIYRVSGQRKVTKSDFLYKFFRPRLNLTTYKDVDKWICGCTYYLTSRFNICKHLIHQKSPVETKFFENLKRNHEPPFLTNIESSIPTHFNQLTQQFNSQSLESNNSESLHDELIETTTKALMLLQEKKSAGNNQWVNGVKKNFEPIIKMAKEVETYQRRKTIPFTWKDHTNNTMFLP</sequence>
<dbReference type="Proteomes" id="UP000615446">
    <property type="component" value="Unassembled WGS sequence"/>
</dbReference>
<accession>A0A8H3MGR7</accession>
<comment type="caution">
    <text evidence="1">The sequence shown here is derived from an EMBL/GenBank/DDBJ whole genome shotgun (WGS) entry which is preliminary data.</text>
</comment>
<protein>
    <recommendedName>
        <fullName evidence="3">SWIM-type domain-containing protein</fullName>
    </recommendedName>
</protein>
<evidence type="ECO:0008006" key="3">
    <source>
        <dbReference type="Google" id="ProtNLM"/>
    </source>
</evidence>
<reference evidence="1" key="1">
    <citation type="submission" date="2019-10" db="EMBL/GenBank/DDBJ databases">
        <title>Conservation and host-specific expression of non-tandemly repeated heterogenous ribosome RNA gene in arbuscular mycorrhizal fungi.</title>
        <authorList>
            <person name="Maeda T."/>
            <person name="Kobayashi Y."/>
            <person name="Nakagawa T."/>
            <person name="Ezawa T."/>
            <person name="Yamaguchi K."/>
            <person name="Bino T."/>
            <person name="Nishimoto Y."/>
            <person name="Shigenobu S."/>
            <person name="Kawaguchi M."/>
        </authorList>
    </citation>
    <scope>NUCLEOTIDE SEQUENCE</scope>
    <source>
        <strain evidence="1">HR1</strain>
    </source>
</reference>
<proteinExistence type="predicted"/>
<dbReference type="OrthoDB" id="2312346at2759"/>
<gene>
    <name evidence="1" type="ORF">RCL2_003036900</name>
</gene>
<evidence type="ECO:0000313" key="1">
    <source>
        <dbReference type="EMBL" id="GET04067.1"/>
    </source>
</evidence>
<dbReference type="EMBL" id="BLAL01000338">
    <property type="protein sequence ID" value="GET04067.1"/>
    <property type="molecule type" value="Genomic_DNA"/>
</dbReference>
<organism evidence="1 2">
    <name type="scientific">Rhizophagus clarus</name>
    <dbReference type="NCBI Taxonomy" id="94130"/>
    <lineage>
        <taxon>Eukaryota</taxon>
        <taxon>Fungi</taxon>
        <taxon>Fungi incertae sedis</taxon>
        <taxon>Mucoromycota</taxon>
        <taxon>Glomeromycotina</taxon>
        <taxon>Glomeromycetes</taxon>
        <taxon>Glomerales</taxon>
        <taxon>Glomeraceae</taxon>
        <taxon>Rhizophagus</taxon>
    </lineage>
</organism>
<evidence type="ECO:0000313" key="2">
    <source>
        <dbReference type="Proteomes" id="UP000615446"/>
    </source>
</evidence>
<dbReference type="AlphaFoldDB" id="A0A8H3MGR7"/>
<name>A0A8H3MGR7_9GLOM</name>